<dbReference type="SUPFAM" id="SSF46565">
    <property type="entry name" value="Chaperone J-domain"/>
    <property type="match status" value="1"/>
</dbReference>
<protein>
    <recommendedName>
        <fullName evidence="2">J domain-containing protein</fullName>
    </recommendedName>
</protein>
<reference evidence="3" key="1">
    <citation type="submission" date="2021-07" db="EMBL/GenBank/DDBJ databases">
        <title>Elsinoe batatas strain:CRI-CJ2 Genome sequencing and assembly.</title>
        <authorList>
            <person name="Huang L."/>
        </authorList>
    </citation>
    <scope>NUCLEOTIDE SEQUENCE</scope>
    <source>
        <strain evidence="3">CRI-CJ2</strain>
    </source>
</reference>
<gene>
    <name evidence="3" type="ORF">KVT40_001368</name>
</gene>
<dbReference type="AlphaFoldDB" id="A0A8K0L4W4"/>
<evidence type="ECO:0000313" key="4">
    <source>
        <dbReference type="Proteomes" id="UP000809789"/>
    </source>
</evidence>
<evidence type="ECO:0000259" key="2">
    <source>
        <dbReference type="PROSITE" id="PS50076"/>
    </source>
</evidence>
<evidence type="ECO:0000313" key="3">
    <source>
        <dbReference type="EMBL" id="KAG8629749.1"/>
    </source>
</evidence>
<evidence type="ECO:0000256" key="1">
    <source>
        <dbReference type="SAM" id="MobiDB-lite"/>
    </source>
</evidence>
<accession>A0A8K0L4W4</accession>
<dbReference type="OrthoDB" id="445556at2759"/>
<dbReference type="PANTHER" id="PTHR24074">
    <property type="entry name" value="CO-CHAPERONE PROTEIN DJLA"/>
    <property type="match status" value="1"/>
</dbReference>
<dbReference type="Gene3D" id="1.10.287.110">
    <property type="entry name" value="DnaJ domain"/>
    <property type="match status" value="1"/>
</dbReference>
<proteinExistence type="predicted"/>
<dbReference type="PRINTS" id="PR00625">
    <property type="entry name" value="JDOMAIN"/>
</dbReference>
<dbReference type="InterPro" id="IPR050817">
    <property type="entry name" value="DjlA_DnaK_co-chaperone"/>
</dbReference>
<dbReference type="Proteomes" id="UP000809789">
    <property type="component" value="Unassembled WGS sequence"/>
</dbReference>
<comment type="caution">
    <text evidence="3">The sequence shown here is derived from an EMBL/GenBank/DDBJ whole genome shotgun (WGS) entry which is preliminary data.</text>
</comment>
<dbReference type="Pfam" id="PF00226">
    <property type="entry name" value="DnaJ"/>
    <property type="match status" value="1"/>
</dbReference>
<dbReference type="CDD" id="cd06257">
    <property type="entry name" value="DnaJ"/>
    <property type="match status" value="1"/>
</dbReference>
<name>A0A8K0L4W4_9PEZI</name>
<keyword evidence="4" id="KW-1185">Reference proteome</keyword>
<feature type="domain" description="J" evidence="2">
    <location>
        <begin position="78"/>
        <end position="146"/>
    </location>
</feature>
<dbReference type="SMART" id="SM00271">
    <property type="entry name" value="DnaJ"/>
    <property type="match status" value="1"/>
</dbReference>
<dbReference type="InterPro" id="IPR001623">
    <property type="entry name" value="DnaJ_domain"/>
</dbReference>
<feature type="region of interest" description="Disordered" evidence="1">
    <location>
        <begin position="158"/>
        <end position="179"/>
    </location>
</feature>
<sequence>MTFLKGSIITTCNAIHSFTPSAATCSTSYKCLSTRDIRYHDKRHQTLRNGYATIAGDSRVDGPELNWPEAPKGQSCPTPYQIFDIQRSAPYSKARFYELVKLYHPDRSNGDSSCSHATRLERYRLIVAAHTILSDPVKRNAYDRFGAGWAGKADSPPYSPYAGRQAPPGPFTSGAWREHDPNIWSNATWEDWERWRDRQEGTSREPQTPRYLQNSTFVSLVLVFAAVGSSLNYNRAETEGGRFLAARDAVHDQASKELRKVRQTTHQRPKDERIDWFLKNREAAMLGIGVDELREEKARHVLPPQETCMPDGMDKDDRG</sequence>
<dbReference type="InterPro" id="IPR036869">
    <property type="entry name" value="J_dom_sf"/>
</dbReference>
<dbReference type="PROSITE" id="PS50076">
    <property type="entry name" value="DNAJ_2"/>
    <property type="match status" value="1"/>
</dbReference>
<organism evidence="3 4">
    <name type="scientific">Elsinoe batatas</name>
    <dbReference type="NCBI Taxonomy" id="2601811"/>
    <lineage>
        <taxon>Eukaryota</taxon>
        <taxon>Fungi</taxon>
        <taxon>Dikarya</taxon>
        <taxon>Ascomycota</taxon>
        <taxon>Pezizomycotina</taxon>
        <taxon>Dothideomycetes</taxon>
        <taxon>Dothideomycetidae</taxon>
        <taxon>Myriangiales</taxon>
        <taxon>Elsinoaceae</taxon>
        <taxon>Elsinoe</taxon>
    </lineage>
</organism>
<dbReference type="EMBL" id="JAESVG020000002">
    <property type="protein sequence ID" value="KAG8629749.1"/>
    <property type="molecule type" value="Genomic_DNA"/>
</dbReference>